<protein>
    <submittedName>
        <fullName evidence="2">Uncharacterized protein</fullName>
    </submittedName>
</protein>
<name>A0A0L0UYI1_9BASI</name>
<reference evidence="3" key="1">
    <citation type="submission" date="2014-03" db="EMBL/GenBank/DDBJ databases">
        <title>The Genome Sequence of Puccinia striiformis f. sp. tritici PST-78.</title>
        <authorList>
            <consortium name="The Broad Institute Genome Sequencing Platform"/>
            <person name="Cuomo C."/>
            <person name="Hulbert S."/>
            <person name="Chen X."/>
            <person name="Walker B."/>
            <person name="Young S.K."/>
            <person name="Zeng Q."/>
            <person name="Gargeya S."/>
            <person name="Fitzgerald M."/>
            <person name="Haas B."/>
            <person name="Abouelleil A."/>
            <person name="Alvarado L."/>
            <person name="Arachchi H.M."/>
            <person name="Berlin A.M."/>
            <person name="Chapman S.B."/>
            <person name="Goldberg J."/>
            <person name="Griggs A."/>
            <person name="Gujja S."/>
            <person name="Hansen M."/>
            <person name="Howarth C."/>
            <person name="Imamovic A."/>
            <person name="Larimer J."/>
            <person name="McCowan C."/>
            <person name="Montmayeur A."/>
            <person name="Murphy C."/>
            <person name="Neiman D."/>
            <person name="Pearson M."/>
            <person name="Priest M."/>
            <person name="Roberts A."/>
            <person name="Saif S."/>
            <person name="Shea T."/>
            <person name="Sisk P."/>
            <person name="Sykes S."/>
            <person name="Wortman J."/>
            <person name="Nusbaum C."/>
            <person name="Birren B."/>
        </authorList>
    </citation>
    <scope>NUCLEOTIDE SEQUENCE [LARGE SCALE GENOMIC DNA]</scope>
    <source>
        <strain evidence="3">race PST-78</strain>
    </source>
</reference>
<dbReference type="Proteomes" id="UP000054564">
    <property type="component" value="Unassembled WGS sequence"/>
</dbReference>
<accession>A0A0L0UYI1</accession>
<evidence type="ECO:0000313" key="2">
    <source>
        <dbReference type="EMBL" id="KNE91819.1"/>
    </source>
</evidence>
<evidence type="ECO:0000313" key="3">
    <source>
        <dbReference type="Proteomes" id="UP000054564"/>
    </source>
</evidence>
<organism evidence="2 3">
    <name type="scientific">Puccinia striiformis f. sp. tritici PST-78</name>
    <dbReference type="NCBI Taxonomy" id="1165861"/>
    <lineage>
        <taxon>Eukaryota</taxon>
        <taxon>Fungi</taxon>
        <taxon>Dikarya</taxon>
        <taxon>Basidiomycota</taxon>
        <taxon>Pucciniomycotina</taxon>
        <taxon>Pucciniomycetes</taxon>
        <taxon>Pucciniales</taxon>
        <taxon>Pucciniaceae</taxon>
        <taxon>Puccinia</taxon>
    </lineage>
</organism>
<gene>
    <name evidence="2" type="ORF">PSTG_14779</name>
</gene>
<dbReference type="STRING" id="1165861.A0A0L0UYI1"/>
<proteinExistence type="predicted"/>
<dbReference type="EMBL" id="AJIL01000187">
    <property type="protein sequence ID" value="KNE91819.1"/>
    <property type="molecule type" value="Genomic_DNA"/>
</dbReference>
<feature type="region of interest" description="Disordered" evidence="1">
    <location>
        <begin position="1"/>
        <end position="87"/>
    </location>
</feature>
<keyword evidence="3" id="KW-1185">Reference proteome</keyword>
<feature type="compositionally biased region" description="Acidic residues" evidence="1">
    <location>
        <begin position="1"/>
        <end position="44"/>
    </location>
</feature>
<evidence type="ECO:0000256" key="1">
    <source>
        <dbReference type="SAM" id="MobiDB-lite"/>
    </source>
</evidence>
<comment type="caution">
    <text evidence="2">The sequence shown here is derived from an EMBL/GenBank/DDBJ whole genome shotgun (WGS) entry which is preliminary data.</text>
</comment>
<dbReference type="AlphaFoldDB" id="A0A0L0UYI1"/>
<sequence length="200" mass="22778">MSEEEGSTSEEEESTSEEEESTSEEEESTSEEEESKSEVEESTSEEEKPATKQQRKRRSKPQLPRRNMRPSRLPTTLPPKKKITPVKTASLPSTKKIIPMRTATLCPCPPTTLNAFEHVVFFFSEIWFQTFFPHFSPPPNNDPPIFLGSANKHFVPLVLSSSIMFPAPRLLKDWPPKATAEALKWESKYEDCGQEAFIPF</sequence>